<sequence length="1099" mass="120550">MKDREARKRILKSFCAAFLAFVMLFTNVMGAVEVNAAGELPTPTINDVFYGTTTISGGNLHREKVDKKTLRATVYVKLTDKDGAEKANVSVTPARGKRWTVSLPEGVKVAEGDKVTVYQQLGDDKSPEVTADAKPSLSFKYKDTLKMPQGDIWIEDTSSNLVNDDEKAEAVQMLKDVNPSIATNFKEIKFSINGTSNAYFEVIYTDGSKTEKIEAKQLHVKQVTETSRSININNIVVTDKEIKGKLDGERPFTDIKLEVILKVGEGDRTHFCSEGKCTTTKNSSKPISLTVNDDGSFIYTLQESERLDLNQVVGVAVKEPHKFKSCKTTTVKLASPEKTDVRDPRNPTKEDKEAIDKAIRIANTVDGVSKLPNGTGDWDGVPAVIQIDDSGNAKIFSGNDVAGTWDPDNDYKFVPETNADGSYKLNDGAEAKTTIPAKDLVKNLAPDAPEIKVNESDKTKITINAQAVDTDANVITISYTDSDDTSKTIEATKADDGNWSITEGEGTVDANGVVSLEISKVKGATNVTATVTDKGGIADDDKDALTSDPAEFKVTKAILVEALGGIEPVVMKKWVGDELNWKDGVKAKDDTKKEDVDKLLNGATFEDVTEEKRSTSKEGDFTGKIKVTFDDGSFIEVADQMLYVSNLVTPANKENLPDDALNVQFKLGEGVKVEDKDPNSGEVTKTTKGNKDNPVLYKEYKVKPGTDLSTYKHPTLQKNIFELIDEKADEGYTDLVWKGQDANDANNFVAAAGNNVFTAAATKTYDVTFDPNGGSGTMDSVTKKANEKYTLPENGFTAPENKEFAGWKVGEEDKKPGDKITVNGDTEVKAVWKDKASTPGEGGTTPADPSKPNQPTPDAPSDNGGNYLILEKVEPKDPSGQWETGRHYKYLYGYPDGSVRPEGQITRAEAAGLIARLAELDLSNKEKPDFKDTPSRWYNSAINVMVAKDLMFGDKNGNFRPNEPITRGEFARALYYIDTKNDKVAPFEDVKGHEFEAAINQAYGNGRIAGYPDGSFKPDAYIQRAEAARMLNQYADRGVTLEGMAGVKKDVIRFTDINESHWAYYEVMEAANTHNYRRAKGRLNETWLRIIQDDNRVAR</sequence>
<comment type="caution">
    <text evidence="4">The sequence shown here is derived from an EMBL/GenBank/DDBJ whole genome shotgun (WGS) entry which is preliminary data.</text>
</comment>
<dbReference type="Proteomes" id="UP000586454">
    <property type="component" value="Unassembled WGS sequence"/>
</dbReference>
<evidence type="ECO:0000313" key="5">
    <source>
        <dbReference type="Proteomes" id="UP000586454"/>
    </source>
</evidence>
<feature type="domain" description="SLH" evidence="3">
    <location>
        <begin position="925"/>
        <end position="981"/>
    </location>
</feature>
<evidence type="ECO:0000313" key="4">
    <source>
        <dbReference type="EMBL" id="CAC9931570.1"/>
    </source>
</evidence>
<dbReference type="InterPro" id="IPR042229">
    <property type="entry name" value="Listeria/Bacterioides_rpt_sf"/>
</dbReference>
<dbReference type="EMBL" id="CAIJCS010000019">
    <property type="protein sequence ID" value="CAC9931570.1"/>
    <property type="molecule type" value="Genomic_DNA"/>
</dbReference>
<keyword evidence="5" id="KW-1185">Reference proteome</keyword>
<feature type="domain" description="SLH" evidence="3">
    <location>
        <begin position="982"/>
        <end position="1045"/>
    </location>
</feature>
<feature type="compositionally biased region" description="Basic and acidic residues" evidence="1">
    <location>
        <begin position="808"/>
        <end position="818"/>
    </location>
</feature>
<dbReference type="PANTHER" id="PTHR43308:SF5">
    <property type="entry name" value="S-LAYER PROTEIN _ PEPTIDOGLYCAN ENDO-BETA-N-ACETYLGLUCOSAMINIDASE"/>
    <property type="match status" value="1"/>
</dbReference>
<organism evidence="4 5">
    <name type="scientific">Aedoeadaptatus nemausensis</name>
    <dbReference type="NCBI Taxonomy" id="2582829"/>
    <lineage>
        <taxon>Bacteria</taxon>
        <taxon>Bacillati</taxon>
        <taxon>Bacillota</taxon>
        <taxon>Tissierellia</taxon>
        <taxon>Tissierellales</taxon>
        <taxon>Peptoniphilaceae</taxon>
        <taxon>Aedoeadaptatus</taxon>
    </lineage>
</organism>
<feature type="signal peptide" evidence="2">
    <location>
        <begin position="1"/>
        <end position="31"/>
    </location>
</feature>
<dbReference type="RefSeq" id="WP_180499898.1">
    <property type="nucleotide sequence ID" value="NZ_CAIJCS010000019.1"/>
</dbReference>
<dbReference type="Pfam" id="PF00395">
    <property type="entry name" value="SLH"/>
    <property type="match status" value="3"/>
</dbReference>
<dbReference type="Gene3D" id="3.10.20.890">
    <property type="match status" value="1"/>
</dbReference>
<dbReference type="InterPro" id="IPR001119">
    <property type="entry name" value="SLH_dom"/>
</dbReference>
<evidence type="ECO:0000256" key="2">
    <source>
        <dbReference type="SAM" id="SignalP"/>
    </source>
</evidence>
<feature type="compositionally biased region" description="Basic and acidic residues" evidence="1">
    <location>
        <begin position="826"/>
        <end position="836"/>
    </location>
</feature>
<reference evidence="4 5" key="1">
    <citation type="submission" date="2020-06" db="EMBL/GenBank/DDBJ databases">
        <authorList>
            <person name="Criscuolo A."/>
        </authorList>
    </citation>
    <scope>NUCLEOTIDE SEQUENCE [LARGE SCALE GENOMIC DNA]</scope>
    <source>
        <strain evidence="4">1804121828</strain>
    </source>
</reference>
<accession>A0A6V6Y3V8</accession>
<name>A0A6V6Y3V8_9FIRM</name>
<proteinExistence type="predicted"/>
<dbReference type="PROSITE" id="PS51272">
    <property type="entry name" value="SLH"/>
    <property type="match status" value="2"/>
</dbReference>
<dbReference type="InterPro" id="IPR051465">
    <property type="entry name" value="Cell_Envelope_Struct_Comp"/>
</dbReference>
<keyword evidence="2" id="KW-0732">Signal</keyword>
<gene>
    <name evidence="4" type="ORF">PEPNEM18_01009</name>
</gene>
<evidence type="ECO:0000259" key="3">
    <source>
        <dbReference type="PROSITE" id="PS51272"/>
    </source>
</evidence>
<dbReference type="AlphaFoldDB" id="A0A6V6Y3V8"/>
<evidence type="ECO:0000256" key="1">
    <source>
        <dbReference type="SAM" id="MobiDB-lite"/>
    </source>
</evidence>
<feature type="chain" id="PRO_5038634509" description="SLH domain-containing protein" evidence="2">
    <location>
        <begin position="32"/>
        <end position="1099"/>
    </location>
</feature>
<protein>
    <recommendedName>
        <fullName evidence="3">SLH domain-containing protein</fullName>
    </recommendedName>
</protein>
<feature type="region of interest" description="Disordered" evidence="1">
    <location>
        <begin position="808"/>
        <end position="867"/>
    </location>
</feature>
<dbReference type="Gene3D" id="2.60.40.4270">
    <property type="entry name" value="Listeria-Bacteroides repeat domain"/>
    <property type="match status" value="1"/>
</dbReference>
<dbReference type="PANTHER" id="PTHR43308">
    <property type="entry name" value="OUTER MEMBRANE PROTEIN ALPHA-RELATED"/>
    <property type="match status" value="1"/>
</dbReference>